<evidence type="ECO:0000313" key="2">
    <source>
        <dbReference type="EMBL" id="MEN3930016.1"/>
    </source>
</evidence>
<dbReference type="EMBL" id="JBBYXI010000001">
    <property type="protein sequence ID" value="MEN3930016.1"/>
    <property type="molecule type" value="Genomic_DNA"/>
</dbReference>
<dbReference type="Proteomes" id="UP001418637">
    <property type="component" value="Unassembled WGS sequence"/>
</dbReference>
<gene>
    <name evidence="2" type="ORF">WJT86_02940</name>
</gene>
<dbReference type="Pfam" id="PF01575">
    <property type="entry name" value="MaoC_dehydratas"/>
    <property type="match status" value="1"/>
</dbReference>
<reference evidence="2 3" key="1">
    <citation type="submission" date="2024-04" db="EMBL/GenBank/DDBJ databases">
        <title>A novel species isolated from cricket.</title>
        <authorList>
            <person name="Wang H.-C."/>
        </authorList>
    </citation>
    <scope>NUCLEOTIDE SEQUENCE [LARGE SCALE GENOMIC DNA]</scope>
    <source>
        <strain evidence="2 3">WL0021</strain>
    </source>
</reference>
<proteinExistence type="predicted"/>
<dbReference type="RefSeq" id="WP_346335993.1">
    <property type="nucleotide sequence ID" value="NZ_JBBYXI010000001.1"/>
</dbReference>
<dbReference type="InterPro" id="IPR029069">
    <property type="entry name" value="HotDog_dom_sf"/>
</dbReference>
<dbReference type="SUPFAM" id="SSF54637">
    <property type="entry name" value="Thioesterase/thiol ester dehydrase-isomerase"/>
    <property type="match status" value="1"/>
</dbReference>
<dbReference type="InterPro" id="IPR050965">
    <property type="entry name" value="UPF0336/Enoyl-CoA_hydratase"/>
</dbReference>
<sequence>MTVERSAGIANLPTLYFEDLAIGQFASVVSTVSELDIISLENIEKSEFPDENTAFCQSEFYTDRLRFGQHVAHGAFTSNLVTALISTQLPGVGGIYLSQTFQYLAPVSVGDLVTARVEIIELIEARKRVRLFCECLRDYSPVLEGEAWIAMMSRPDGHLT</sequence>
<evidence type="ECO:0000313" key="3">
    <source>
        <dbReference type="Proteomes" id="UP001418637"/>
    </source>
</evidence>
<protein>
    <submittedName>
        <fullName evidence="2">MaoC/PaaZ C-terminal domain-containing protein</fullName>
    </submittedName>
</protein>
<dbReference type="PANTHER" id="PTHR43437:SF3">
    <property type="entry name" value="HYDROXYACYL-THIOESTER DEHYDRATASE TYPE 2, MITOCHONDRIAL"/>
    <property type="match status" value="1"/>
</dbReference>
<dbReference type="InterPro" id="IPR002539">
    <property type="entry name" value="MaoC-like_dom"/>
</dbReference>
<evidence type="ECO:0000259" key="1">
    <source>
        <dbReference type="Pfam" id="PF01575"/>
    </source>
</evidence>
<dbReference type="PANTHER" id="PTHR43437">
    <property type="entry name" value="HYDROXYACYL-THIOESTER DEHYDRATASE TYPE 2, MITOCHONDRIAL-RELATED"/>
    <property type="match status" value="1"/>
</dbReference>
<name>A0ABV0BIC3_9HYPH</name>
<dbReference type="Gene3D" id="3.10.129.10">
    <property type="entry name" value="Hotdog Thioesterase"/>
    <property type="match status" value="1"/>
</dbReference>
<comment type="caution">
    <text evidence="2">The sequence shown here is derived from an EMBL/GenBank/DDBJ whole genome shotgun (WGS) entry which is preliminary data.</text>
</comment>
<feature type="domain" description="MaoC-like" evidence="1">
    <location>
        <begin position="65"/>
        <end position="126"/>
    </location>
</feature>
<organism evidence="2 3">
    <name type="scientific">Hohaiivirga grylli</name>
    <dbReference type="NCBI Taxonomy" id="3133970"/>
    <lineage>
        <taxon>Bacteria</taxon>
        <taxon>Pseudomonadati</taxon>
        <taxon>Pseudomonadota</taxon>
        <taxon>Alphaproteobacteria</taxon>
        <taxon>Hyphomicrobiales</taxon>
        <taxon>Methylobacteriaceae</taxon>
        <taxon>Hohaiivirga</taxon>
    </lineage>
</organism>
<keyword evidence="3" id="KW-1185">Reference proteome</keyword>
<accession>A0ABV0BIC3</accession>